<evidence type="ECO:0000256" key="8">
    <source>
        <dbReference type="ARBA" id="ARBA00022777"/>
    </source>
</evidence>
<feature type="transmembrane region" description="Helical" evidence="10">
    <location>
        <begin position="150"/>
        <end position="172"/>
    </location>
</feature>
<accession>A0A8J3E9U8</accession>
<dbReference type="PRINTS" id="PR00344">
    <property type="entry name" value="BCTRLSENSOR"/>
</dbReference>
<dbReference type="Gene3D" id="3.30.565.10">
    <property type="entry name" value="Histidine kinase-like ATPase, C-terminal domain"/>
    <property type="match status" value="1"/>
</dbReference>
<keyword evidence="6" id="KW-0808">Transferase</keyword>
<dbReference type="Proteomes" id="UP000636949">
    <property type="component" value="Unassembled WGS sequence"/>
</dbReference>
<dbReference type="SUPFAM" id="SSF55874">
    <property type="entry name" value="ATPase domain of HSP90 chaperone/DNA topoisomerase II/histidine kinase"/>
    <property type="match status" value="1"/>
</dbReference>
<dbReference type="InterPro" id="IPR003661">
    <property type="entry name" value="HisK_dim/P_dom"/>
</dbReference>
<keyword evidence="9" id="KW-0067">ATP-binding</keyword>
<evidence type="ECO:0000256" key="4">
    <source>
        <dbReference type="ARBA" id="ARBA00022475"/>
    </source>
</evidence>
<organism evidence="12 13">
    <name type="scientific">Cysteiniphilum litorale</name>
    <dbReference type="NCBI Taxonomy" id="2056700"/>
    <lineage>
        <taxon>Bacteria</taxon>
        <taxon>Pseudomonadati</taxon>
        <taxon>Pseudomonadota</taxon>
        <taxon>Gammaproteobacteria</taxon>
        <taxon>Thiotrichales</taxon>
        <taxon>Fastidiosibacteraceae</taxon>
        <taxon>Cysteiniphilum</taxon>
    </lineage>
</organism>
<evidence type="ECO:0000256" key="6">
    <source>
        <dbReference type="ARBA" id="ARBA00022679"/>
    </source>
</evidence>
<evidence type="ECO:0000256" key="7">
    <source>
        <dbReference type="ARBA" id="ARBA00022741"/>
    </source>
</evidence>
<dbReference type="CDD" id="cd00075">
    <property type="entry name" value="HATPase"/>
    <property type="match status" value="1"/>
</dbReference>
<dbReference type="SMART" id="SM00388">
    <property type="entry name" value="HisKA"/>
    <property type="match status" value="1"/>
</dbReference>
<dbReference type="EMBL" id="BMJS01000029">
    <property type="protein sequence ID" value="GGG03903.1"/>
    <property type="molecule type" value="Genomic_DNA"/>
</dbReference>
<dbReference type="InterPro" id="IPR005467">
    <property type="entry name" value="His_kinase_dom"/>
</dbReference>
<reference evidence="12" key="2">
    <citation type="submission" date="2020-09" db="EMBL/GenBank/DDBJ databases">
        <authorList>
            <person name="Sun Q."/>
            <person name="Zhou Y."/>
        </authorList>
    </citation>
    <scope>NUCLEOTIDE SEQUENCE</scope>
    <source>
        <strain evidence="12">CGMCC 1.15758</strain>
    </source>
</reference>
<evidence type="ECO:0000256" key="9">
    <source>
        <dbReference type="ARBA" id="ARBA00022840"/>
    </source>
</evidence>
<dbReference type="InterPro" id="IPR036097">
    <property type="entry name" value="HisK_dim/P_sf"/>
</dbReference>
<dbReference type="RefSeq" id="WP_117003509.1">
    <property type="nucleotide sequence ID" value="NZ_BMJS01000029.1"/>
</dbReference>
<feature type="domain" description="Histidine kinase" evidence="11">
    <location>
        <begin position="237"/>
        <end position="431"/>
    </location>
</feature>
<dbReference type="GO" id="GO:0000155">
    <property type="term" value="F:phosphorelay sensor kinase activity"/>
    <property type="evidence" value="ECO:0007669"/>
    <property type="project" value="InterPro"/>
</dbReference>
<dbReference type="PROSITE" id="PS50109">
    <property type="entry name" value="HIS_KIN"/>
    <property type="match status" value="1"/>
</dbReference>
<dbReference type="InterPro" id="IPR004358">
    <property type="entry name" value="Sig_transdc_His_kin-like_C"/>
</dbReference>
<keyword evidence="4" id="KW-1003">Cell membrane</keyword>
<keyword evidence="10" id="KW-0472">Membrane</keyword>
<keyword evidence="10" id="KW-0812">Transmembrane</keyword>
<evidence type="ECO:0000256" key="3">
    <source>
        <dbReference type="ARBA" id="ARBA00012438"/>
    </source>
</evidence>
<evidence type="ECO:0000256" key="5">
    <source>
        <dbReference type="ARBA" id="ARBA00022553"/>
    </source>
</evidence>
<keyword evidence="10" id="KW-1133">Transmembrane helix</keyword>
<dbReference type="CDD" id="cd00082">
    <property type="entry name" value="HisKA"/>
    <property type="match status" value="1"/>
</dbReference>
<evidence type="ECO:0000256" key="2">
    <source>
        <dbReference type="ARBA" id="ARBA00004651"/>
    </source>
</evidence>
<comment type="caution">
    <text evidence="12">The sequence shown here is derived from an EMBL/GenBank/DDBJ whole genome shotgun (WGS) entry which is preliminary data.</text>
</comment>
<evidence type="ECO:0000259" key="11">
    <source>
        <dbReference type="PROSITE" id="PS50109"/>
    </source>
</evidence>
<feature type="transmembrane region" description="Helical" evidence="10">
    <location>
        <begin position="15"/>
        <end position="36"/>
    </location>
</feature>
<evidence type="ECO:0000313" key="12">
    <source>
        <dbReference type="EMBL" id="GGG03903.1"/>
    </source>
</evidence>
<gene>
    <name evidence="12" type="primary">rstB</name>
    <name evidence="12" type="ORF">GCM10010995_21690</name>
</gene>
<proteinExistence type="predicted"/>
<dbReference type="PANTHER" id="PTHR44936:SF10">
    <property type="entry name" value="SENSOR PROTEIN RSTB"/>
    <property type="match status" value="1"/>
</dbReference>
<dbReference type="GO" id="GO:0005886">
    <property type="term" value="C:plasma membrane"/>
    <property type="evidence" value="ECO:0007669"/>
    <property type="project" value="UniProtKB-SubCell"/>
</dbReference>
<comment type="subcellular location">
    <subcellularLocation>
        <location evidence="2">Cell membrane</location>
        <topology evidence="2">Multi-pass membrane protein</topology>
    </subcellularLocation>
</comment>
<reference evidence="12" key="1">
    <citation type="journal article" date="2014" name="Int. J. Syst. Evol. Microbiol.">
        <title>Complete genome sequence of Corynebacterium casei LMG S-19264T (=DSM 44701T), isolated from a smear-ripened cheese.</title>
        <authorList>
            <consortium name="US DOE Joint Genome Institute (JGI-PGF)"/>
            <person name="Walter F."/>
            <person name="Albersmeier A."/>
            <person name="Kalinowski J."/>
            <person name="Ruckert C."/>
        </authorList>
    </citation>
    <scope>NUCLEOTIDE SEQUENCE</scope>
    <source>
        <strain evidence="12">CGMCC 1.15758</strain>
    </source>
</reference>
<keyword evidence="7" id="KW-0547">Nucleotide-binding</keyword>
<keyword evidence="5" id="KW-0597">Phosphoprotein</keyword>
<dbReference type="SMART" id="SM00387">
    <property type="entry name" value="HATPase_c"/>
    <property type="match status" value="1"/>
</dbReference>
<dbReference type="Gene3D" id="1.10.287.130">
    <property type="match status" value="1"/>
</dbReference>
<evidence type="ECO:0000313" key="13">
    <source>
        <dbReference type="Proteomes" id="UP000636949"/>
    </source>
</evidence>
<dbReference type="SUPFAM" id="SSF47384">
    <property type="entry name" value="Homodimeric domain of signal transducing histidine kinase"/>
    <property type="match status" value="1"/>
</dbReference>
<dbReference type="EC" id="2.7.13.3" evidence="3"/>
<dbReference type="InterPro" id="IPR050980">
    <property type="entry name" value="2C_sensor_his_kinase"/>
</dbReference>
<dbReference type="InterPro" id="IPR036890">
    <property type="entry name" value="HATPase_C_sf"/>
</dbReference>
<dbReference type="InterPro" id="IPR003594">
    <property type="entry name" value="HATPase_dom"/>
</dbReference>
<comment type="catalytic activity">
    <reaction evidence="1">
        <text>ATP + protein L-histidine = ADP + protein N-phospho-L-histidine.</text>
        <dbReference type="EC" id="2.7.13.3"/>
    </reaction>
</comment>
<keyword evidence="13" id="KW-1185">Reference proteome</keyword>
<evidence type="ECO:0000256" key="1">
    <source>
        <dbReference type="ARBA" id="ARBA00000085"/>
    </source>
</evidence>
<dbReference type="AlphaFoldDB" id="A0A8J3E9U8"/>
<evidence type="ECO:0000256" key="10">
    <source>
        <dbReference type="SAM" id="Phobius"/>
    </source>
</evidence>
<sequence>MMKLRKNSPNLKSRLRFNLLLFIAFIINIVLISYFYTNTYIDHNEDQRVEAINLINLITEIDHLKLSTKEEKYLKSIIPRFSNNRVMVTIADKPQISSDYIYSHDLQINSQQVHYALSNIRFWRNNIISIYSNQLKEWIIVYLPAISFPWFATAFVLLQLLVMLYLLIYLINGRKLLLAMNRLFELEQKHQLNLPAIRGNFFTQSSLHLLHKSAQYIDSLIAKIQTLNEVKMKTMATLAHDIRTPLTRIDLMLYQIEDAGLRERIFEQIDDIDLILKNTIDYAKQKHLSHPKSTIDLCQIVTDIVQDYQSHNPKRIQLSAIYDRYFIHGSQVEMERALTNIINNALKYGSKVRVRLTQYKDTLTIEISDDGPGVPSAQLADIFLPFQQGDNSSSKGNGLGLSIAKDIIESHGGRIEAKNNQPCGLSITITI</sequence>
<protein>
    <recommendedName>
        <fullName evidence="3">histidine kinase</fullName>
        <ecNumber evidence="3">2.7.13.3</ecNumber>
    </recommendedName>
</protein>
<dbReference type="PANTHER" id="PTHR44936">
    <property type="entry name" value="SENSOR PROTEIN CREC"/>
    <property type="match status" value="1"/>
</dbReference>
<dbReference type="Pfam" id="PF02518">
    <property type="entry name" value="HATPase_c"/>
    <property type="match status" value="1"/>
</dbReference>
<keyword evidence="8 12" id="KW-0418">Kinase</keyword>
<name>A0A8J3E9U8_9GAMM</name>
<dbReference type="GO" id="GO:0005524">
    <property type="term" value="F:ATP binding"/>
    <property type="evidence" value="ECO:0007669"/>
    <property type="project" value="UniProtKB-KW"/>
</dbReference>